<feature type="region of interest" description="Disordered" evidence="8">
    <location>
        <begin position="34"/>
        <end position="82"/>
    </location>
</feature>
<keyword evidence="5" id="KW-0496">Mitochondrion</keyword>
<reference evidence="9 10" key="1">
    <citation type="submission" date="2017-06" db="EMBL/GenBank/DDBJ databases">
        <title>Draft genome sequence of a variant of Elsinoe murrayae.</title>
        <authorList>
            <person name="Cheng Q."/>
        </authorList>
    </citation>
    <scope>NUCLEOTIDE SEQUENCE [LARGE SCALE GENOMIC DNA]</scope>
    <source>
        <strain evidence="9 10">CQ-2017a</strain>
    </source>
</reference>
<evidence type="ECO:0000256" key="3">
    <source>
        <dbReference type="ARBA" id="ARBA00022946"/>
    </source>
</evidence>
<comment type="subcellular location">
    <subcellularLocation>
        <location evidence="1">Mitochondrion</location>
    </subcellularLocation>
</comment>
<evidence type="ECO:0000313" key="10">
    <source>
        <dbReference type="Proteomes" id="UP000243797"/>
    </source>
</evidence>
<sequence>MASSVCLRCLARPLPTGLPSRVLVAPLTASNGFSTTASKSAKPAKSIPKKKAVNPTRASRGGTGTFAFTRKGRQAGGGGSNRRDLAALKAQRKRIVLSNINALEVPELKELTIENTTTVGEVLTLSNGSIDALRAAEAFKHNQGWSLFRRPSTLITQQTRDVASVVQTISRDKSTRREIISGEKASGKSVLALQAMTFAFQQGWVVIHIPEAQDLALSHTTYSPVRSGSETLYTQPEYLSALLSRISKSSPNLSTLTISKSHSLPIPVQPNTSLSRLCDLGASDPAIAPPIFTALLSELLSPSSSDHPRPPLLFTLDGLPHITRLTAYLNPSSKRIHGFDLTLIRSFIDLLSGKTGLPNGGLILGIDSASNRPSVPALDYMIEERLQKQAEPAQLESPTTTNASETSVSEPQVQHKRPFTDPYADPDSRTTDALKDVYVRQMQGLSKQETKGVMEYYARSGILRGKVDERSVAEAWTLGGGGIVGEVEEALVKLRVL</sequence>
<keyword evidence="3" id="KW-0809">Transit peptide</keyword>
<comment type="caution">
    <text evidence="9">The sequence shown here is derived from an EMBL/GenBank/DDBJ whole genome shotgun (WGS) entry which is preliminary data.</text>
</comment>
<dbReference type="PANTHER" id="PTHR12810">
    <property type="entry name" value="MITOCHONDRIAL 28S RIBOSOMAL PROTEIN S29"/>
    <property type="match status" value="1"/>
</dbReference>
<evidence type="ECO:0000256" key="5">
    <source>
        <dbReference type="ARBA" id="ARBA00023128"/>
    </source>
</evidence>
<dbReference type="InParanoid" id="A0A2K1QZN2"/>
<protein>
    <recommendedName>
        <fullName evidence="7">Small ribosomal subunit protein mS29</fullName>
    </recommendedName>
</protein>
<keyword evidence="6" id="KW-0687">Ribonucleoprotein</keyword>
<dbReference type="InterPro" id="IPR019368">
    <property type="entry name" value="Ribosomal_mS29"/>
</dbReference>
<dbReference type="AlphaFoldDB" id="A0A2K1QZN2"/>
<evidence type="ECO:0000256" key="4">
    <source>
        <dbReference type="ARBA" id="ARBA00022980"/>
    </source>
</evidence>
<evidence type="ECO:0000256" key="7">
    <source>
        <dbReference type="ARBA" id="ARBA00035140"/>
    </source>
</evidence>
<organism evidence="9 10">
    <name type="scientific">Sphaceloma murrayae</name>
    <dbReference type="NCBI Taxonomy" id="2082308"/>
    <lineage>
        <taxon>Eukaryota</taxon>
        <taxon>Fungi</taxon>
        <taxon>Dikarya</taxon>
        <taxon>Ascomycota</taxon>
        <taxon>Pezizomycotina</taxon>
        <taxon>Dothideomycetes</taxon>
        <taxon>Dothideomycetidae</taxon>
        <taxon>Myriangiales</taxon>
        <taxon>Elsinoaceae</taxon>
        <taxon>Sphaceloma</taxon>
    </lineage>
</organism>
<evidence type="ECO:0000256" key="6">
    <source>
        <dbReference type="ARBA" id="ARBA00023274"/>
    </source>
</evidence>
<dbReference type="PANTHER" id="PTHR12810:SF0">
    <property type="entry name" value="SMALL RIBOSOMAL SUBUNIT PROTEIN MS29"/>
    <property type="match status" value="1"/>
</dbReference>
<evidence type="ECO:0000256" key="1">
    <source>
        <dbReference type="ARBA" id="ARBA00004173"/>
    </source>
</evidence>
<dbReference type="FunCoup" id="A0A2K1QZN2">
    <property type="interactions" value="79"/>
</dbReference>
<accession>A0A2K1QZN2</accession>
<dbReference type="Proteomes" id="UP000243797">
    <property type="component" value="Unassembled WGS sequence"/>
</dbReference>
<dbReference type="EMBL" id="NKHZ01000025">
    <property type="protein sequence ID" value="PNS20495.1"/>
    <property type="molecule type" value="Genomic_DNA"/>
</dbReference>
<gene>
    <name evidence="9" type="ORF">CAC42_5945</name>
</gene>
<comment type="similarity">
    <text evidence="2">Belongs to the mitochondrion-specific ribosomal protein mS29 family.</text>
</comment>
<dbReference type="Pfam" id="PF10236">
    <property type="entry name" value="DAP3"/>
    <property type="match status" value="1"/>
</dbReference>
<feature type="compositionally biased region" description="Low complexity" evidence="8">
    <location>
        <begin position="34"/>
        <end position="46"/>
    </location>
</feature>
<evidence type="ECO:0000256" key="8">
    <source>
        <dbReference type="SAM" id="MobiDB-lite"/>
    </source>
</evidence>
<keyword evidence="10" id="KW-1185">Reference proteome</keyword>
<feature type="compositionally biased region" description="Polar residues" evidence="8">
    <location>
        <begin position="396"/>
        <end position="412"/>
    </location>
</feature>
<name>A0A2K1QZN2_9PEZI</name>
<dbReference type="OrthoDB" id="274828at2759"/>
<keyword evidence="4" id="KW-0689">Ribosomal protein</keyword>
<evidence type="ECO:0000313" key="9">
    <source>
        <dbReference type="EMBL" id="PNS20495.1"/>
    </source>
</evidence>
<dbReference type="GO" id="GO:0003735">
    <property type="term" value="F:structural constituent of ribosome"/>
    <property type="evidence" value="ECO:0007669"/>
    <property type="project" value="TreeGrafter"/>
</dbReference>
<dbReference type="GO" id="GO:0005763">
    <property type="term" value="C:mitochondrial small ribosomal subunit"/>
    <property type="evidence" value="ECO:0007669"/>
    <property type="project" value="TreeGrafter"/>
</dbReference>
<proteinExistence type="inferred from homology"/>
<dbReference type="STRING" id="2082308.A0A2K1QZN2"/>
<evidence type="ECO:0000256" key="2">
    <source>
        <dbReference type="ARBA" id="ARBA00009863"/>
    </source>
</evidence>
<feature type="region of interest" description="Disordered" evidence="8">
    <location>
        <begin position="390"/>
        <end position="430"/>
    </location>
</feature>